<dbReference type="AlphaFoldDB" id="A0A8J3QZJ1"/>
<dbReference type="PANTHER" id="PTHR43386">
    <property type="entry name" value="OLIGOPEPTIDE TRANSPORT SYSTEM PERMEASE PROTEIN APPC"/>
    <property type="match status" value="1"/>
</dbReference>
<evidence type="ECO:0000256" key="3">
    <source>
        <dbReference type="ARBA" id="ARBA00022475"/>
    </source>
</evidence>
<feature type="transmembrane region" description="Helical" evidence="7">
    <location>
        <begin position="124"/>
        <end position="145"/>
    </location>
</feature>
<evidence type="ECO:0000259" key="8">
    <source>
        <dbReference type="PROSITE" id="PS50928"/>
    </source>
</evidence>
<keyword evidence="4 7" id="KW-0812">Transmembrane</keyword>
<dbReference type="GO" id="GO:0055085">
    <property type="term" value="P:transmembrane transport"/>
    <property type="evidence" value="ECO:0007669"/>
    <property type="project" value="InterPro"/>
</dbReference>
<keyword evidence="2 7" id="KW-0813">Transport</keyword>
<evidence type="ECO:0000256" key="5">
    <source>
        <dbReference type="ARBA" id="ARBA00022989"/>
    </source>
</evidence>
<dbReference type="InterPro" id="IPR035906">
    <property type="entry name" value="MetI-like_sf"/>
</dbReference>
<sequence>MSALAETAAAVPGTVARRVTLRPGRILAGLFLTAIVVAALVPALLAPQDPLAISTDGAFLHPGAAHLLGTDESGRDTLSRMIYGARPSLIMGLGATAIGVAGGTLLGLIAGLGNRITEGAVMRLIDVVLSVPELLLALVVITLLGTGVSNALFAVGFAAIPAYARIVRAQAHIVRRATYVEAAGTLGIRRVTVIWRHVLPNAVRPVLVLATIGIGGAIGAGASLSFLGLGAKPPAAEWGDMLSIGMQYISNDWLLAAIPGAAVTLTVLSVTVLGRELRRRSEGRTGR</sequence>
<evidence type="ECO:0000256" key="6">
    <source>
        <dbReference type="ARBA" id="ARBA00023136"/>
    </source>
</evidence>
<dbReference type="InterPro" id="IPR000515">
    <property type="entry name" value="MetI-like"/>
</dbReference>
<comment type="caution">
    <text evidence="9">The sequence shown here is derived from an EMBL/GenBank/DDBJ whole genome shotgun (WGS) entry which is preliminary data.</text>
</comment>
<proteinExistence type="inferred from homology"/>
<dbReference type="Gene3D" id="1.10.3720.10">
    <property type="entry name" value="MetI-like"/>
    <property type="match status" value="1"/>
</dbReference>
<keyword evidence="6 7" id="KW-0472">Membrane</keyword>
<evidence type="ECO:0000256" key="1">
    <source>
        <dbReference type="ARBA" id="ARBA00004651"/>
    </source>
</evidence>
<dbReference type="GO" id="GO:0005886">
    <property type="term" value="C:plasma membrane"/>
    <property type="evidence" value="ECO:0007669"/>
    <property type="project" value="UniProtKB-SubCell"/>
</dbReference>
<dbReference type="PANTHER" id="PTHR43386:SF25">
    <property type="entry name" value="PEPTIDE ABC TRANSPORTER PERMEASE PROTEIN"/>
    <property type="match status" value="1"/>
</dbReference>
<keyword evidence="3" id="KW-1003">Cell membrane</keyword>
<reference evidence="9" key="1">
    <citation type="submission" date="2021-01" db="EMBL/GenBank/DDBJ databases">
        <title>Whole genome shotgun sequence of Rugosimonospora africana NBRC 104875.</title>
        <authorList>
            <person name="Komaki H."/>
            <person name="Tamura T."/>
        </authorList>
    </citation>
    <scope>NUCLEOTIDE SEQUENCE</scope>
    <source>
        <strain evidence="9">NBRC 104875</strain>
    </source>
</reference>
<feature type="transmembrane region" description="Helical" evidence="7">
    <location>
        <begin position="89"/>
        <end position="112"/>
    </location>
</feature>
<name>A0A8J3QZJ1_9ACTN</name>
<dbReference type="Proteomes" id="UP000642748">
    <property type="component" value="Unassembled WGS sequence"/>
</dbReference>
<dbReference type="RefSeq" id="WP_203923610.1">
    <property type="nucleotide sequence ID" value="NZ_BONZ01000090.1"/>
</dbReference>
<comment type="subcellular location">
    <subcellularLocation>
        <location evidence="1 7">Cell membrane</location>
        <topology evidence="1 7">Multi-pass membrane protein</topology>
    </subcellularLocation>
</comment>
<evidence type="ECO:0000313" key="9">
    <source>
        <dbReference type="EMBL" id="GIH20179.1"/>
    </source>
</evidence>
<dbReference type="Pfam" id="PF00528">
    <property type="entry name" value="BPD_transp_1"/>
    <property type="match status" value="1"/>
</dbReference>
<evidence type="ECO:0000313" key="10">
    <source>
        <dbReference type="Proteomes" id="UP000642748"/>
    </source>
</evidence>
<keyword evidence="10" id="KW-1185">Reference proteome</keyword>
<feature type="transmembrane region" description="Helical" evidence="7">
    <location>
        <begin position="26"/>
        <end position="45"/>
    </location>
</feature>
<dbReference type="CDD" id="cd06261">
    <property type="entry name" value="TM_PBP2"/>
    <property type="match status" value="1"/>
</dbReference>
<feature type="transmembrane region" description="Helical" evidence="7">
    <location>
        <begin position="206"/>
        <end position="231"/>
    </location>
</feature>
<dbReference type="InterPro" id="IPR050366">
    <property type="entry name" value="BP-dependent_transpt_permease"/>
</dbReference>
<gene>
    <name evidence="9" type="ORF">Raf01_83510</name>
</gene>
<evidence type="ECO:0000256" key="7">
    <source>
        <dbReference type="RuleBase" id="RU363032"/>
    </source>
</evidence>
<dbReference type="PROSITE" id="PS50928">
    <property type="entry name" value="ABC_TM1"/>
    <property type="match status" value="1"/>
</dbReference>
<evidence type="ECO:0000256" key="4">
    <source>
        <dbReference type="ARBA" id="ARBA00022692"/>
    </source>
</evidence>
<protein>
    <submittedName>
        <fullName evidence="9">Peptide ABC transporter permease</fullName>
    </submittedName>
</protein>
<feature type="transmembrane region" description="Helical" evidence="7">
    <location>
        <begin position="253"/>
        <end position="274"/>
    </location>
</feature>
<dbReference type="SUPFAM" id="SSF161098">
    <property type="entry name" value="MetI-like"/>
    <property type="match status" value="1"/>
</dbReference>
<accession>A0A8J3QZJ1</accession>
<evidence type="ECO:0000256" key="2">
    <source>
        <dbReference type="ARBA" id="ARBA00022448"/>
    </source>
</evidence>
<organism evidence="9 10">
    <name type="scientific">Rugosimonospora africana</name>
    <dbReference type="NCBI Taxonomy" id="556532"/>
    <lineage>
        <taxon>Bacteria</taxon>
        <taxon>Bacillati</taxon>
        <taxon>Actinomycetota</taxon>
        <taxon>Actinomycetes</taxon>
        <taxon>Micromonosporales</taxon>
        <taxon>Micromonosporaceae</taxon>
        <taxon>Rugosimonospora</taxon>
    </lineage>
</organism>
<dbReference type="EMBL" id="BONZ01000090">
    <property type="protein sequence ID" value="GIH20179.1"/>
    <property type="molecule type" value="Genomic_DNA"/>
</dbReference>
<feature type="transmembrane region" description="Helical" evidence="7">
    <location>
        <begin position="151"/>
        <end position="167"/>
    </location>
</feature>
<feature type="domain" description="ABC transmembrane type-1" evidence="8">
    <location>
        <begin position="85"/>
        <end position="274"/>
    </location>
</feature>
<keyword evidence="5 7" id="KW-1133">Transmembrane helix</keyword>
<comment type="similarity">
    <text evidence="7">Belongs to the binding-protein-dependent transport system permease family.</text>
</comment>